<protein>
    <submittedName>
        <fullName evidence="7">Sulfur-oxidizing protein SoxX</fullName>
    </submittedName>
</protein>
<dbReference type="OrthoDB" id="9793634at2"/>
<gene>
    <name evidence="7" type="ORF">EV216_12351</name>
</gene>
<feature type="signal peptide" evidence="5">
    <location>
        <begin position="1"/>
        <end position="20"/>
    </location>
</feature>
<dbReference type="EMBL" id="SLVM01000023">
    <property type="protein sequence ID" value="TCM79298.1"/>
    <property type="molecule type" value="Genomic_DNA"/>
</dbReference>
<organism evidence="7 8">
    <name type="scientific">Rhodovulum steppense</name>
    <dbReference type="NCBI Taxonomy" id="540251"/>
    <lineage>
        <taxon>Bacteria</taxon>
        <taxon>Pseudomonadati</taxon>
        <taxon>Pseudomonadota</taxon>
        <taxon>Alphaproteobacteria</taxon>
        <taxon>Rhodobacterales</taxon>
        <taxon>Paracoccaceae</taxon>
        <taxon>Rhodovulum</taxon>
    </lineage>
</organism>
<dbReference type="GO" id="GO:0009055">
    <property type="term" value="F:electron transfer activity"/>
    <property type="evidence" value="ECO:0007669"/>
    <property type="project" value="InterPro"/>
</dbReference>
<evidence type="ECO:0000256" key="4">
    <source>
        <dbReference type="PROSITE-ProRule" id="PRU00433"/>
    </source>
</evidence>
<name>A0A4V2R3W0_9RHOB</name>
<evidence type="ECO:0000256" key="3">
    <source>
        <dbReference type="ARBA" id="ARBA00023004"/>
    </source>
</evidence>
<comment type="caution">
    <text evidence="7">The sequence shown here is derived from an EMBL/GenBank/DDBJ whole genome shotgun (WGS) entry which is preliminary data.</text>
</comment>
<reference evidence="7 8" key="1">
    <citation type="submission" date="2019-03" db="EMBL/GenBank/DDBJ databases">
        <title>Genomic Encyclopedia of Type Strains, Phase IV (KMG-IV): sequencing the most valuable type-strain genomes for metagenomic binning, comparative biology and taxonomic classification.</title>
        <authorList>
            <person name="Goeker M."/>
        </authorList>
    </citation>
    <scope>NUCLEOTIDE SEQUENCE [LARGE SCALE GENOMIC DNA]</scope>
    <source>
        <strain evidence="7 8">DSM 21153</strain>
    </source>
</reference>
<evidence type="ECO:0000313" key="7">
    <source>
        <dbReference type="EMBL" id="TCM79298.1"/>
    </source>
</evidence>
<evidence type="ECO:0000256" key="5">
    <source>
        <dbReference type="SAM" id="SignalP"/>
    </source>
</evidence>
<dbReference type="Gene3D" id="1.10.760.10">
    <property type="entry name" value="Cytochrome c-like domain"/>
    <property type="match status" value="1"/>
</dbReference>
<evidence type="ECO:0000256" key="2">
    <source>
        <dbReference type="ARBA" id="ARBA00022723"/>
    </source>
</evidence>
<dbReference type="InterPro" id="IPR009056">
    <property type="entry name" value="Cyt_c-like_dom"/>
</dbReference>
<evidence type="ECO:0000259" key="6">
    <source>
        <dbReference type="PROSITE" id="PS51007"/>
    </source>
</evidence>
<dbReference type="RefSeq" id="WP_132696180.1">
    <property type="nucleotide sequence ID" value="NZ_SLVM01000023.1"/>
</dbReference>
<feature type="domain" description="Cytochrome c" evidence="6">
    <location>
        <begin position="45"/>
        <end position="157"/>
    </location>
</feature>
<dbReference type="GO" id="GO:0046872">
    <property type="term" value="F:metal ion binding"/>
    <property type="evidence" value="ECO:0007669"/>
    <property type="project" value="UniProtKB-KW"/>
</dbReference>
<feature type="chain" id="PRO_5020614486" evidence="5">
    <location>
        <begin position="21"/>
        <end position="158"/>
    </location>
</feature>
<evidence type="ECO:0000256" key="1">
    <source>
        <dbReference type="ARBA" id="ARBA00022617"/>
    </source>
</evidence>
<dbReference type="Proteomes" id="UP000295277">
    <property type="component" value="Unassembled WGS sequence"/>
</dbReference>
<dbReference type="AlphaFoldDB" id="A0A4V2R3W0"/>
<dbReference type="InterPro" id="IPR036909">
    <property type="entry name" value="Cyt_c-like_dom_sf"/>
</dbReference>
<dbReference type="InterPro" id="IPR030999">
    <property type="entry name" value="Thiosulf_SoxX"/>
</dbReference>
<dbReference type="GO" id="GO:0020037">
    <property type="term" value="F:heme binding"/>
    <property type="evidence" value="ECO:0007669"/>
    <property type="project" value="InterPro"/>
</dbReference>
<dbReference type="SUPFAM" id="SSF46626">
    <property type="entry name" value="Cytochrome c"/>
    <property type="match status" value="1"/>
</dbReference>
<proteinExistence type="predicted"/>
<dbReference type="PROSITE" id="PS51007">
    <property type="entry name" value="CYTC"/>
    <property type="match status" value="1"/>
</dbReference>
<keyword evidence="2 4" id="KW-0479">Metal-binding</keyword>
<dbReference type="Pfam" id="PF00034">
    <property type="entry name" value="Cytochrom_C"/>
    <property type="match status" value="1"/>
</dbReference>
<accession>A0A4V2R3W0</accession>
<keyword evidence="8" id="KW-1185">Reference proteome</keyword>
<evidence type="ECO:0000313" key="8">
    <source>
        <dbReference type="Proteomes" id="UP000295277"/>
    </source>
</evidence>
<dbReference type="NCBIfam" id="TIGR04485">
    <property type="entry name" value="thiosulf_SoxX"/>
    <property type="match status" value="1"/>
</dbReference>
<keyword evidence="3 4" id="KW-0408">Iron</keyword>
<sequence>MRKVALGVFCFAAGLTSAHAAEVAPLEVVFDESGYVAAPLTDTPGDPEAGRKLMSNRANANCIACHAATDLADVPFHGEVGPTFDGVASRYPEAMIRGILVNAKNVFEGTVMPSFYKVDGFNRIADGFTTKPLEGEVRPLLTAQEIENAVAYLMTLTD</sequence>
<keyword evidence="1 4" id="KW-0349">Heme</keyword>
<keyword evidence="5" id="KW-0732">Signal</keyword>